<organism evidence="2 3">
    <name type="scientific">Aggregatimonas sangjinii</name>
    <dbReference type="NCBI Taxonomy" id="2583587"/>
    <lineage>
        <taxon>Bacteria</taxon>
        <taxon>Pseudomonadati</taxon>
        <taxon>Bacteroidota</taxon>
        <taxon>Flavobacteriia</taxon>
        <taxon>Flavobacteriales</taxon>
        <taxon>Flavobacteriaceae</taxon>
        <taxon>Aggregatimonas</taxon>
    </lineage>
</organism>
<evidence type="ECO:0008006" key="4">
    <source>
        <dbReference type="Google" id="ProtNLM"/>
    </source>
</evidence>
<keyword evidence="1" id="KW-1133">Transmembrane helix</keyword>
<evidence type="ECO:0000313" key="2">
    <source>
        <dbReference type="EMBL" id="QCW99339.1"/>
    </source>
</evidence>
<sequence>MKWENRNVHRDVAYFYIGLIIAFSFSGIILNHRQDWYPMDYAYETKEVQLELPSDKKAIDSEKFIKNFSEKWALDAEYDSHRIRDNELRVFYKDNIILDLDISTGKGVVEYKRKTPILGQTMFLHKTTNRFWIWYSDVFGIGMLVIAFTGMVIITKGKNTFRRRGWKLALAGLIFPVIILILFS</sequence>
<evidence type="ECO:0000313" key="3">
    <source>
        <dbReference type="Proteomes" id="UP000310017"/>
    </source>
</evidence>
<feature type="transmembrane region" description="Helical" evidence="1">
    <location>
        <begin position="166"/>
        <end position="183"/>
    </location>
</feature>
<keyword evidence="3" id="KW-1185">Reference proteome</keyword>
<dbReference type="OrthoDB" id="9787788at2"/>
<feature type="transmembrane region" description="Helical" evidence="1">
    <location>
        <begin position="12"/>
        <end position="30"/>
    </location>
</feature>
<proteinExistence type="predicted"/>
<feature type="transmembrane region" description="Helical" evidence="1">
    <location>
        <begin position="132"/>
        <end position="154"/>
    </location>
</feature>
<dbReference type="AlphaFoldDB" id="A0A5B7SQY5"/>
<dbReference type="PANTHER" id="PTHR40115:SF1">
    <property type="entry name" value="INNER MEMBRANE PROTEIN WITH PEPSY TM HELIX"/>
    <property type="match status" value="1"/>
</dbReference>
<reference evidence="2 3" key="1">
    <citation type="submission" date="2019-05" db="EMBL/GenBank/DDBJ databases">
        <title>Genome sequencing of F202Z8.</title>
        <authorList>
            <person name="Kwon Y.M."/>
        </authorList>
    </citation>
    <scope>NUCLEOTIDE SEQUENCE [LARGE SCALE GENOMIC DNA]</scope>
    <source>
        <strain evidence="2 3">F202Z8</strain>
    </source>
</reference>
<name>A0A5B7SQY5_9FLAO</name>
<dbReference type="Proteomes" id="UP000310017">
    <property type="component" value="Chromosome"/>
</dbReference>
<gene>
    <name evidence="2" type="ORF">FGM00_04140</name>
</gene>
<dbReference type="RefSeq" id="WP_138851692.1">
    <property type="nucleotide sequence ID" value="NZ_CP040710.1"/>
</dbReference>
<dbReference type="KEGG" id="asag:FGM00_04140"/>
<dbReference type="InterPro" id="IPR032307">
    <property type="entry name" value="PepSY_TM-like_2"/>
</dbReference>
<keyword evidence="1" id="KW-0812">Transmembrane</keyword>
<dbReference type="PANTHER" id="PTHR40115">
    <property type="entry name" value="INNER MEMBRANE PROTEIN WITH PEPSY TM HELIX"/>
    <property type="match status" value="1"/>
</dbReference>
<protein>
    <recommendedName>
        <fullName evidence="4">Peptidase</fullName>
    </recommendedName>
</protein>
<accession>A0A5B7SQY5</accession>
<dbReference type="Pfam" id="PF16357">
    <property type="entry name" value="PepSY_TM_like_2"/>
    <property type="match status" value="1"/>
</dbReference>
<evidence type="ECO:0000256" key="1">
    <source>
        <dbReference type="SAM" id="Phobius"/>
    </source>
</evidence>
<keyword evidence="1" id="KW-0472">Membrane</keyword>
<dbReference type="EMBL" id="CP040710">
    <property type="protein sequence ID" value="QCW99339.1"/>
    <property type="molecule type" value="Genomic_DNA"/>
</dbReference>